<reference evidence="7" key="2">
    <citation type="journal article" date="2021" name="PeerJ">
        <title>Extensive microbial diversity within the chicken gut microbiome revealed by metagenomics and culture.</title>
        <authorList>
            <person name="Gilroy R."/>
            <person name="Ravi A."/>
            <person name="Getino M."/>
            <person name="Pursley I."/>
            <person name="Horton D.L."/>
            <person name="Alikhan N.F."/>
            <person name="Baker D."/>
            <person name="Gharbi K."/>
            <person name="Hall N."/>
            <person name="Watson M."/>
            <person name="Adriaenssens E.M."/>
            <person name="Foster-Nyarko E."/>
            <person name="Jarju S."/>
            <person name="Secka A."/>
            <person name="Antonio M."/>
            <person name="Oren A."/>
            <person name="Chaudhuri R.R."/>
            <person name="La Ragione R."/>
            <person name="Hildebrand F."/>
            <person name="Pallen M.J."/>
        </authorList>
    </citation>
    <scope>NUCLEOTIDE SEQUENCE</scope>
    <source>
        <strain evidence="7">B1-3475</strain>
    </source>
</reference>
<dbReference type="InterPro" id="IPR036388">
    <property type="entry name" value="WH-like_DNA-bd_sf"/>
</dbReference>
<dbReference type="InterPro" id="IPR007627">
    <property type="entry name" value="RNA_pol_sigma70_r2"/>
</dbReference>
<dbReference type="SUPFAM" id="SSF88659">
    <property type="entry name" value="Sigma3 and sigma4 domains of RNA polymerase sigma factors"/>
    <property type="match status" value="1"/>
</dbReference>
<dbReference type="GO" id="GO:0003677">
    <property type="term" value="F:DNA binding"/>
    <property type="evidence" value="ECO:0007669"/>
    <property type="project" value="InterPro"/>
</dbReference>
<evidence type="ECO:0000256" key="2">
    <source>
        <dbReference type="ARBA" id="ARBA00023015"/>
    </source>
</evidence>
<dbReference type="Pfam" id="PF04542">
    <property type="entry name" value="Sigma70_r2"/>
    <property type="match status" value="1"/>
</dbReference>
<dbReference type="InterPro" id="IPR013324">
    <property type="entry name" value="RNA_pol_sigma_r3/r4-like"/>
</dbReference>
<dbReference type="Gene3D" id="1.10.1740.10">
    <property type="match status" value="1"/>
</dbReference>
<dbReference type="InterPro" id="IPR014284">
    <property type="entry name" value="RNA_pol_sigma-70_dom"/>
</dbReference>
<dbReference type="InterPro" id="IPR013325">
    <property type="entry name" value="RNA_pol_sigma_r2"/>
</dbReference>
<organism evidence="7 8">
    <name type="scientific">Candidatus Cryptobacteroides intestinigallinarum</name>
    <dbReference type="NCBI Taxonomy" id="2840767"/>
    <lineage>
        <taxon>Bacteria</taxon>
        <taxon>Pseudomonadati</taxon>
        <taxon>Bacteroidota</taxon>
        <taxon>Bacteroidia</taxon>
        <taxon>Bacteroidales</taxon>
        <taxon>Candidatus Cryptobacteroides</taxon>
    </lineage>
</organism>
<evidence type="ECO:0000313" key="7">
    <source>
        <dbReference type="EMBL" id="MBO8456497.1"/>
    </source>
</evidence>
<evidence type="ECO:0000259" key="5">
    <source>
        <dbReference type="Pfam" id="PF04542"/>
    </source>
</evidence>
<proteinExistence type="inferred from homology"/>
<gene>
    <name evidence="7" type="ORF">IAC08_08900</name>
</gene>
<dbReference type="PANTHER" id="PTHR43133:SF46">
    <property type="entry name" value="RNA POLYMERASE SIGMA-70 FACTOR ECF SUBFAMILY"/>
    <property type="match status" value="1"/>
</dbReference>
<keyword evidence="2" id="KW-0805">Transcription regulation</keyword>
<feature type="domain" description="RNA polymerase sigma factor 70 region 4 type 2" evidence="6">
    <location>
        <begin position="124"/>
        <end position="174"/>
    </location>
</feature>
<dbReference type="SUPFAM" id="SSF88946">
    <property type="entry name" value="Sigma2 domain of RNA polymerase sigma factors"/>
    <property type="match status" value="1"/>
</dbReference>
<protein>
    <submittedName>
        <fullName evidence="7">Sigma-70 family RNA polymerase sigma factor</fullName>
    </submittedName>
</protein>
<name>A0A9D9N136_9BACT</name>
<evidence type="ECO:0000313" key="8">
    <source>
        <dbReference type="Proteomes" id="UP000823617"/>
    </source>
</evidence>
<dbReference type="GO" id="GO:0006352">
    <property type="term" value="P:DNA-templated transcription initiation"/>
    <property type="evidence" value="ECO:0007669"/>
    <property type="project" value="InterPro"/>
</dbReference>
<dbReference type="GO" id="GO:0016987">
    <property type="term" value="F:sigma factor activity"/>
    <property type="evidence" value="ECO:0007669"/>
    <property type="project" value="UniProtKB-KW"/>
</dbReference>
<evidence type="ECO:0000256" key="1">
    <source>
        <dbReference type="ARBA" id="ARBA00010641"/>
    </source>
</evidence>
<dbReference type="Gene3D" id="1.10.10.10">
    <property type="entry name" value="Winged helix-like DNA-binding domain superfamily/Winged helix DNA-binding domain"/>
    <property type="match status" value="1"/>
</dbReference>
<keyword evidence="3" id="KW-0731">Sigma factor</keyword>
<dbReference type="Pfam" id="PF08281">
    <property type="entry name" value="Sigma70_r4_2"/>
    <property type="match status" value="1"/>
</dbReference>
<dbReference type="NCBIfam" id="TIGR02937">
    <property type="entry name" value="sigma70-ECF"/>
    <property type="match status" value="1"/>
</dbReference>
<dbReference type="InterPro" id="IPR039425">
    <property type="entry name" value="RNA_pol_sigma-70-like"/>
</dbReference>
<accession>A0A9D9N136</accession>
<keyword evidence="4" id="KW-0804">Transcription</keyword>
<evidence type="ECO:0000259" key="6">
    <source>
        <dbReference type="Pfam" id="PF08281"/>
    </source>
</evidence>
<comment type="caution">
    <text evidence="7">The sequence shown here is derived from an EMBL/GenBank/DDBJ whole genome shotgun (WGS) entry which is preliminary data.</text>
</comment>
<reference evidence="7" key="1">
    <citation type="submission" date="2020-10" db="EMBL/GenBank/DDBJ databases">
        <authorList>
            <person name="Gilroy R."/>
        </authorList>
    </citation>
    <scope>NUCLEOTIDE SEQUENCE</scope>
    <source>
        <strain evidence="7">B1-3475</strain>
    </source>
</reference>
<evidence type="ECO:0000256" key="4">
    <source>
        <dbReference type="ARBA" id="ARBA00023163"/>
    </source>
</evidence>
<dbReference type="AlphaFoldDB" id="A0A9D9N136"/>
<dbReference type="PANTHER" id="PTHR43133">
    <property type="entry name" value="RNA POLYMERASE ECF-TYPE SIGMA FACTO"/>
    <property type="match status" value="1"/>
</dbReference>
<comment type="similarity">
    <text evidence="1">Belongs to the sigma-70 factor family. ECF subfamily.</text>
</comment>
<dbReference type="EMBL" id="JADIMK010000098">
    <property type="protein sequence ID" value="MBO8456497.1"/>
    <property type="molecule type" value="Genomic_DNA"/>
</dbReference>
<sequence>MDGKDLGRKDSGAFISLFSKRENYENIAFSYIHDSDAARDIVNDVFAHLWEKREEIDWSDNPSGYIYLGVRSRCISWLRKQQTSRKAHDELDRTGRFLTESSIAALSDGGSSFRIMHSEVQSLVRKALENMPELTRDIFFASRSEGSTYSEIAARFGISQRRVAAEMQRALALLRKCLKDYL</sequence>
<dbReference type="Proteomes" id="UP000823617">
    <property type="component" value="Unassembled WGS sequence"/>
</dbReference>
<evidence type="ECO:0000256" key="3">
    <source>
        <dbReference type="ARBA" id="ARBA00023082"/>
    </source>
</evidence>
<feature type="domain" description="RNA polymerase sigma-70 region 2" evidence="5">
    <location>
        <begin position="26"/>
        <end position="82"/>
    </location>
</feature>
<dbReference type="InterPro" id="IPR013249">
    <property type="entry name" value="RNA_pol_sigma70_r4_t2"/>
</dbReference>